<protein>
    <recommendedName>
        <fullName evidence="1">HTH cro/C1-type domain-containing protein</fullName>
    </recommendedName>
</protein>
<dbReference type="EMBL" id="AMGO01000004">
    <property type="protein sequence ID" value="EKE45734.1"/>
    <property type="molecule type" value="Genomic_DNA"/>
</dbReference>
<keyword evidence="3" id="KW-1185">Reference proteome</keyword>
<dbReference type="STRING" id="1231392.OCGS_0153"/>
<name>K2HSY1_9RHOB</name>
<reference evidence="2 3" key="1">
    <citation type="journal article" date="2012" name="J. Bacteriol.">
        <title>Draft Genome Sequence of Oceaniovalibus guishaninsula JLT2003T.</title>
        <authorList>
            <person name="Tang K."/>
            <person name="Liu K."/>
            <person name="Jiao N."/>
        </authorList>
    </citation>
    <scope>NUCLEOTIDE SEQUENCE [LARGE SCALE GENOMIC DNA]</scope>
    <source>
        <strain evidence="2 3">JLT2003</strain>
    </source>
</reference>
<dbReference type="Gene3D" id="1.10.260.40">
    <property type="entry name" value="lambda repressor-like DNA-binding domains"/>
    <property type="match status" value="1"/>
</dbReference>
<comment type="caution">
    <text evidence="2">The sequence shown here is derived from an EMBL/GenBank/DDBJ whole genome shotgun (WGS) entry which is preliminary data.</text>
</comment>
<sequence>MKQVELAERMKVYQSFIARLESGQRRVDVVELVKLSEVLGFDPTEIVGRLARMSD</sequence>
<evidence type="ECO:0000313" key="3">
    <source>
        <dbReference type="Proteomes" id="UP000006765"/>
    </source>
</evidence>
<gene>
    <name evidence="2" type="ORF">OCGS_0153</name>
</gene>
<accession>K2HSY1</accession>
<dbReference type="Pfam" id="PF01381">
    <property type="entry name" value="HTH_3"/>
    <property type="match status" value="1"/>
</dbReference>
<dbReference type="SUPFAM" id="SSF47413">
    <property type="entry name" value="lambda repressor-like DNA-binding domains"/>
    <property type="match status" value="1"/>
</dbReference>
<evidence type="ECO:0000259" key="1">
    <source>
        <dbReference type="PROSITE" id="PS50943"/>
    </source>
</evidence>
<feature type="domain" description="HTH cro/C1-type" evidence="1">
    <location>
        <begin position="1"/>
        <end position="46"/>
    </location>
</feature>
<dbReference type="PROSITE" id="PS50943">
    <property type="entry name" value="HTH_CROC1"/>
    <property type="match status" value="1"/>
</dbReference>
<evidence type="ECO:0000313" key="2">
    <source>
        <dbReference type="EMBL" id="EKE45734.1"/>
    </source>
</evidence>
<dbReference type="InterPro" id="IPR010982">
    <property type="entry name" value="Lambda_DNA-bd_dom_sf"/>
</dbReference>
<dbReference type="eggNOG" id="COG1396">
    <property type="taxonomic scope" value="Bacteria"/>
</dbReference>
<dbReference type="PATRIC" id="fig|1231392.3.peg.153"/>
<dbReference type="GO" id="GO:0003677">
    <property type="term" value="F:DNA binding"/>
    <property type="evidence" value="ECO:0007669"/>
    <property type="project" value="InterPro"/>
</dbReference>
<dbReference type="InterPro" id="IPR001387">
    <property type="entry name" value="Cro/C1-type_HTH"/>
</dbReference>
<organism evidence="2 3">
    <name type="scientific">Oceaniovalibus guishaninsula JLT2003</name>
    <dbReference type="NCBI Taxonomy" id="1231392"/>
    <lineage>
        <taxon>Bacteria</taxon>
        <taxon>Pseudomonadati</taxon>
        <taxon>Pseudomonadota</taxon>
        <taxon>Alphaproteobacteria</taxon>
        <taxon>Rhodobacterales</taxon>
        <taxon>Roseobacteraceae</taxon>
        <taxon>Oceaniovalibus</taxon>
    </lineage>
</organism>
<dbReference type="AlphaFoldDB" id="K2HSY1"/>
<dbReference type="Proteomes" id="UP000006765">
    <property type="component" value="Unassembled WGS sequence"/>
</dbReference>
<dbReference type="CDD" id="cd00093">
    <property type="entry name" value="HTH_XRE"/>
    <property type="match status" value="1"/>
</dbReference>
<proteinExistence type="predicted"/>